<organism evidence="3 4">
    <name type="scientific">Aulographum hederae CBS 113979</name>
    <dbReference type="NCBI Taxonomy" id="1176131"/>
    <lineage>
        <taxon>Eukaryota</taxon>
        <taxon>Fungi</taxon>
        <taxon>Dikarya</taxon>
        <taxon>Ascomycota</taxon>
        <taxon>Pezizomycotina</taxon>
        <taxon>Dothideomycetes</taxon>
        <taxon>Pleosporomycetidae</taxon>
        <taxon>Aulographales</taxon>
        <taxon>Aulographaceae</taxon>
    </lineage>
</organism>
<dbReference type="EMBL" id="ML977275">
    <property type="protein sequence ID" value="KAF1980559.1"/>
    <property type="molecule type" value="Genomic_DNA"/>
</dbReference>
<keyword evidence="1" id="KW-0175">Coiled coil</keyword>
<keyword evidence="4" id="KW-1185">Reference proteome</keyword>
<feature type="region of interest" description="Disordered" evidence="2">
    <location>
        <begin position="95"/>
        <end position="128"/>
    </location>
</feature>
<protein>
    <submittedName>
        <fullName evidence="3">Uncharacterized protein</fullName>
    </submittedName>
</protein>
<feature type="compositionally biased region" description="Polar residues" evidence="2">
    <location>
        <begin position="115"/>
        <end position="128"/>
    </location>
</feature>
<sequence>MTHKKDVEAMRRIVQDCERQLKDITLDYERCQSDLWVKGSPDVALVRRSWAYQWASNTGNAMEIGVLADLEKCHSNTQDKTDDATRCRTTLGGWEREKEMEEMKEKNDELKKQLENQSNQPTLPQTPS</sequence>
<evidence type="ECO:0000313" key="3">
    <source>
        <dbReference type="EMBL" id="KAF1980559.1"/>
    </source>
</evidence>
<name>A0A6G1GIH1_9PEZI</name>
<dbReference type="AlphaFoldDB" id="A0A6G1GIH1"/>
<evidence type="ECO:0000256" key="1">
    <source>
        <dbReference type="SAM" id="Coils"/>
    </source>
</evidence>
<accession>A0A6G1GIH1</accession>
<reference evidence="3" key="1">
    <citation type="journal article" date="2020" name="Stud. Mycol.">
        <title>101 Dothideomycetes genomes: a test case for predicting lifestyles and emergence of pathogens.</title>
        <authorList>
            <person name="Haridas S."/>
            <person name="Albert R."/>
            <person name="Binder M."/>
            <person name="Bloem J."/>
            <person name="Labutti K."/>
            <person name="Salamov A."/>
            <person name="Andreopoulos B."/>
            <person name="Baker S."/>
            <person name="Barry K."/>
            <person name="Bills G."/>
            <person name="Bluhm B."/>
            <person name="Cannon C."/>
            <person name="Castanera R."/>
            <person name="Culley D."/>
            <person name="Daum C."/>
            <person name="Ezra D."/>
            <person name="Gonzalez J."/>
            <person name="Henrissat B."/>
            <person name="Kuo A."/>
            <person name="Liang C."/>
            <person name="Lipzen A."/>
            <person name="Lutzoni F."/>
            <person name="Magnuson J."/>
            <person name="Mondo S."/>
            <person name="Nolan M."/>
            <person name="Ohm R."/>
            <person name="Pangilinan J."/>
            <person name="Park H.-J."/>
            <person name="Ramirez L."/>
            <person name="Alfaro M."/>
            <person name="Sun H."/>
            <person name="Tritt A."/>
            <person name="Yoshinaga Y."/>
            <person name="Zwiers L.-H."/>
            <person name="Turgeon B."/>
            <person name="Goodwin S."/>
            <person name="Spatafora J."/>
            <person name="Crous P."/>
            <person name="Grigoriev I."/>
        </authorList>
    </citation>
    <scope>NUCLEOTIDE SEQUENCE</scope>
    <source>
        <strain evidence="3">CBS 113979</strain>
    </source>
</reference>
<proteinExistence type="predicted"/>
<feature type="compositionally biased region" description="Basic and acidic residues" evidence="2">
    <location>
        <begin position="95"/>
        <end position="114"/>
    </location>
</feature>
<feature type="coiled-coil region" evidence="1">
    <location>
        <begin position="7"/>
        <end position="34"/>
    </location>
</feature>
<gene>
    <name evidence="3" type="ORF">K402DRAFT_409064</name>
</gene>
<dbReference type="Proteomes" id="UP000800041">
    <property type="component" value="Unassembled WGS sequence"/>
</dbReference>
<evidence type="ECO:0000313" key="4">
    <source>
        <dbReference type="Proteomes" id="UP000800041"/>
    </source>
</evidence>
<evidence type="ECO:0000256" key="2">
    <source>
        <dbReference type="SAM" id="MobiDB-lite"/>
    </source>
</evidence>